<keyword evidence="1" id="KW-1133">Transmembrane helix</keyword>
<feature type="transmembrane region" description="Helical" evidence="1">
    <location>
        <begin position="65"/>
        <end position="83"/>
    </location>
</feature>
<name>A0A7W3P4W8_9ACTN</name>
<organism evidence="2 3">
    <name type="scientific">Microlunatus kandeliicorticis</name>
    <dbReference type="NCBI Taxonomy" id="1759536"/>
    <lineage>
        <taxon>Bacteria</taxon>
        <taxon>Bacillati</taxon>
        <taxon>Actinomycetota</taxon>
        <taxon>Actinomycetes</taxon>
        <taxon>Propionibacteriales</taxon>
        <taxon>Propionibacteriaceae</taxon>
        <taxon>Microlunatus</taxon>
    </lineage>
</organism>
<keyword evidence="1" id="KW-0812">Transmembrane</keyword>
<dbReference type="GO" id="GO:0005886">
    <property type="term" value="C:plasma membrane"/>
    <property type="evidence" value="ECO:0007669"/>
    <property type="project" value="TreeGrafter"/>
</dbReference>
<dbReference type="GO" id="GO:0042925">
    <property type="term" value="F:benzoate transmembrane transporter activity"/>
    <property type="evidence" value="ECO:0007669"/>
    <property type="project" value="InterPro"/>
</dbReference>
<keyword evidence="1" id="KW-0472">Membrane</keyword>
<dbReference type="AlphaFoldDB" id="A0A7W3P4W8"/>
<feature type="transmembrane region" description="Helical" evidence="1">
    <location>
        <begin position="140"/>
        <end position="157"/>
    </location>
</feature>
<protein>
    <submittedName>
        <fullName evidence="2">Benzoate membrane transport protein</fullName>
    </submittedName>
</protein>
<dbReference type="Pfam" id="PF03594">
    <property type="entry name" value="BenE"/>
    <property type="match status" value="1"/>
</dbReference>
<feature type="transmembrane region" description="Helical" evidence="1">
    <location>
        <begin position="164"/>
        <end position="183"/>
    </location>
</feature>
<evidence type="ECO:0000256" key="1">
    <source>
        <dbReference type="SAM" id="Phobius"/>
    </source>
</evidence>
<sequence length="407" mass="40623">MRTRPLVAGLVTALVGSTSSFAVVLAGLRAVGASPAQAASGLLVLFLTMGLGTALLAVRTRLPVTLAWSTPGSALLVGTGAVVGGWPAAIGAFLVSGLLICLTAAWPGLGRLIGRIPTPLAQAMLAGVLVPLCLAPVRAAVSTPLLTLPVIVVWLVLQRLAPRWATPAAFALALVVVGLEVALRPGAAPAVTLLPHPVWTTPSFALGAVIGVALPLYVVTMAAQNVPGVAVLASYGYRTPWRPSMAVTGVGTLLGAPFGGHAINLAAITAALSASPEADPDPAERWRAARTAGLTYVVLGLLSPALVGLITTGPEGPVEAAAGLGLLPVLAGALTAALDPPPSAPPLAGVPAPVTVLDRIPSALTFLVAAGGSTVLGIGPAFWALVTGLVAWALLRARRRPQTPSAA</sequence>
<dbReference type="PANTHER" id="PTHR30199">
    <property type="entry name" value="MFS FAMILY TRANSPORTER, PREDICTED SUBSTRATE BENZOATE"/>
    <property type="match status" value="1"/>
</dbReference>
<feature type="transmembrane region" description="Helical" evidence="1">
    <location>
        <begin position="203"/>
        <end position="223"/>
    </location>
</feature>
<proteinExistence type="predicted"/>
<accession>A0A7W3P4W8</accession>
<dbReference type="Proteomes" id="UP000523079">
    <property type="component" value="Unassembled WGS sequence"/>
</dbReference>
<feature type="transmembrane region" description="Helical" evidence="1">
    <location>
        <begin position="366"/>
        <end position="395"/>
    </location>
</feature>
<dbReference type="RefSeq" id="WP_328823605.1">
    <property type="nucleotide sequence ID" value="NZ_JACGWT010000001.1"/>
</dbReference>
<dbReference type="PANTHER" id="PTHR30199:SF0">
    <property type="entry name" value="INNER MEMBRANE PROTEIN YDCO"/>
    <property type="match status" value="1"/>
</dbReference>
<evidence type="ECO:0000313" key="2">
    <source>
        <dbReference type="EMBL" id="MBA8793275.1"/>
    </source>
</evidence>
<reference evidence="2 3" key="1">
    <citation type="submission" date="2020-07" db="EMBL/GenBank/DDBJ databases">
        <title>Sequencing the genomes of 1000 actinobacteria strains.</title>
        <authorList>
            <person name="Klenk H.-P."/>
        </authorList>
    </citation>
    <scope>NUCLEOTIDE SEQUENCE [LARGE SCALE GENOMIC DNA]</scope>
    <source>
        <strain evidence="2 3">DSM 100723</strain>
    </source>
</reference>
<dbReference type="InterPro" id="IPR004711">
    <property type="entry name" value="Benzoate_Transporter"/>
</dbReference>
<dbReference type="NCBIfam" id="TIGR00843">
    <property type="entry name" value="benE"/>
    <property type="match status" value="1"/>
</dbReference>
<keyword evidence="3" id="KW-1185">Reference proteome</keyword>
<dbReference type="EMBL" id="JACGWT010000001">
    <property type="protein sequence ID" value="MBA8793275.1"/>
    <property type="molecule type" value="Genomic_DNA"/>
</dbReference>
<evidence type="ECO:0000313" key="3">
    <source>
        <dbReference type="Proteomes" id="UP000523079"/>
    </source>
</evidence>
<gene>
    <name evidence="2" type="ORF">FHX74_000869</name>
</gene>
<feature type="transmembrane region" description="Helical" evidence="1">
    <location>
        <begin position="292"/>
        <end position="311"/>
    </location>
</feature>
<feature type="transmembrane region" description="Helical" evidence="1">
    <location>
        <begin position="38"/>
        <end position="58"/>
    </location>
</feature>
<comment type="caution">
    <text evidence="2">The sequence shown here is derived from an EMBL/GenBank/DDBJ whole genome shotgun (WGS) entry which is preliminary data.</text>
</comment>